<dbReference type="Proteomes" id="UP000509704">
    <property type="component" value="Chromosome 2"/>
</dbReference>
<dbReference type="InterPro" id="IPR035925">
    <property type="entry name" value="BSD_dom_sf"/>
</dbReference>
<evidence type="ECO:0000313" key="4">
    <source>
        <dbReference type="Proteomes" id="UP000509704"/>
    </source>
</evidence>
<dbReference type="PROSITE" id="PS50858">
    <property type="entry name" value="BSD"/>
    <property type="match status" value="1"/>
</dbReference>
<feature type="compositionally biased region" description="Polar residues" evidence="1">
    <location>
        <begin position="266"/>
        <end position="279"/>
    </location>
</feature>
<protein>
    <recommendedName>
        <fullName evidence="2">BSD domain-containing protein</fullName>
    </recommendedName>
</protein>
<organism evidence="3 4">
    <name type="scientific">Zygotorulaspora mrakii</name>
    <name type="common">Zygosaccharomyces mrakii</name>
    <dbReference type="NCBI Taxonomy" id="42260"/>
    <lineage>
        <taxon>Eukaryota</taxon>
        <taxon>Fungi</taxon>
        <taxon>Dikarya</taxon>
        <taxon>Ascomycota</taxon>
        <taxon>Saccharomycotina</taxon>
        <taxon>Saccharomycetes</taxon>
        <taxon>Saccharomycetales</taxon>
        <taxon>Saccharomycetaceae</taxon>
        <taxon>Zygotorulaspora</taxon>
    </lineage>
</organism>
<dbReference type="Gene3D" id="1.10.3970.10">
    <property type="entry name" value="BSD domain"/>
    <property type="match status" value="1"/>
</dbReference>
<dbReference type="InterPro" id="IPR005607">
    <property type="entry name" value="BSD_dom"/>
</dbReference>
<evidence type="ECO:0000259" key="2">
    <source>
        <dbReference type="PROSITE" id="PS50858"/>
    </source>
</evidence>
<evidence type="ECO:0000313" key="3">
    <source>
        <dbReference type="EMBL" id="QLG71100.1"/>
    </source>
</evidence>
<dbReference type="PANTHER" id="PTHR16019:SF5">
    <property type="entry name" value="BSD DOMAIN-CONTAINING PROTEIN 1"/>
    <property type="match status" value="1"/>
</dbReference>
<proteinExistence type="predicted"/>
<evidence type="ECO:0000256" key="1">
    <source>
        <dbReference type="SAM" id="MobiDB-lite"/>
    </source>
</evidence>
<dbReference type="PANTHER" id="PTHR16019">
    <property type="entry name" value="SYNAPSE-ASSOCIATED PROTEIN"/>
    <property type="match status" value="1"/>
</dbReference>
<feature type="domain" description="BSD" evidence="2">
    <location>
        <begin position="162"/>
        <end position="214"/>
    </location>
</feature>
<feature type="compositionally biased region" description="Acidic residues" evidence="1">
    <location>
        <begin position="237"/>
        <end position="255"/>
    </location>
</feature>
<dbReference type="GeneID" id="59234761"/>
<dbReference type="EMBL" id="CP058605">
    <property type="protein sequence ID" value="QLG71100.1"/>
    <property type="molecule type" value="Genomic_DNA"/>
</dbReference>
<feature type="compositionally biased region" description="Basic and acidic residues" evidence="1">
    <location>
        <begin position="280"/>
        <end position="292"/>
    </location>
</feature>
<dbReference type="Pfam" id="PF03909">
    <property type="entry name" value="BSD"/>
    <property type="match status" value="1"/>
</dbReference>
<sequence length="305" mass="34753">MDFFYDEQAVANEEDSAHQQDEKTVQAFNKLEDEVAQGYVRTTEALRSFVQESDGGVQLNLKLNPDVSEKAQQYLEQLDANLHNVESLAQDYWTQVAKPGFWSSVTAKLGTKLDEVVNLGEENLKNTAELTKHNTIGGNRTEAELRALSTDKNVYLNSKSEVDKEIDVDAKTDEIAKLVEQDKDLANLMNEIVPQDISYTAFWTTFFTERQRILDMEDKRKKILEANSLLKEEEVGWDDVEDEVAEDEAAEDEEPVLVKKEDTDSSENIYNDVTPIPTTKDSKQVQEEDRQENVNADADDDDDWE</sequence>
<dbReference type="GO" id="GO:0005737">
    <property type="term" value="C:cytoplasm"/>
    <property type="evidence" value="ECO:0007669"/>
    <property type="project" value="TreeGrafter"/>
</dbReference>
<gene>
    <name evidence="3" type="ORF">HG535_0B01380</name>
</gene>
<keyword evidence="4" id="KW-1185">Reference proteome</keyword>
<dbReference type="InterPro" id="IPR051494">
    <property type="entry name" value="BSD_domain-containing"/>
</dbReference>
<name>A0A7H9AXF5_ZYGMR</name>
<reference evidence="3 4" key="1">
    <citation type="submission" date="2020-07" db="EMBL/GenBank/DDBJ databases">
        <title>The yeast mating-type switching endonuclease HO is a domesticated member of an unorthodox homing genetic element family.</title>
        <authorList>
            <person name="Coughlan A.Y."/>
            <person name="Lombardi L."/>
            <person name="Braun-Galleani S."/>
            <person name="Martos A.R."/>
            <person name="Galeote V."/>
            <person name="Bigey F."/>
            <person name="Dequin S."/>
            <person name="Byrne K.P."/>
            <person name="Wolfe K.H."/>
        </authorList>
    </citation>
    <scope>NUCLEOTIDE SEQUENCE [LARGE SCALE GENOMIC DNA]</scope>
    <source>
        <strain evidence="3 4">NRRL Y-6702</strain>
    </source>
</reference>
<dbReference type="AlphaFoldDB" id="A0A7H9AXF5"/>
<dbReference type="RefSeq" id="XP_037142828.1">
    <property type="nucleotide sequence ID" value="XM_037286933.1"/>
</dbReference>
<dbReference type="OrthoDB" id="73788at2759"/>
<accession>A0A7H9AXF5</accession>
<dbReference type="KEGG" id="zmk:HG535_0B01380"/>
<dbReference type="SMART" id="SM00751">
    <property type="entry name" value="BSD"/>
    <property type="match status" value="1"/>
</dbReference>
<feature type="region of interest" description="Disordered" evidence="1">
    <location>
        <begin position="237"/>
        <end position="305"/>
    </location>
</feature>
<dbReference type="SUPFAM" id="SSF140383">
    <property type="entry name" value="BSD domain-like"/>
    <property type="match status" value="1"/>
</dbReference>